<keyword evidence="1" id="KW-1133">Transmembrane helix</keyword>
<dbReference type="EMBL" id="UINC01125362">
    <property type="protein sequence ID" value="SVD03137.1"/>
    <property type="molecule type" value="Genomic_DNA"/>
</dbReference>
<feature type="transmembrane region" description="Helical" evidence="1">
    <location>
        <begin position="181"/>
        <end position="205"/>
    </location>
</feature>
<organism evidence="2">
    <name type="scientific">marine metagenome</name>
    <dbReference type="NCBI Taxonomy" id="408172"/>
    <lineage>
        <taxon>unclassified sequences</taxon>
        <taxon>metagenomes</taxon>
        <taxon>ecological metagenomes</taxon>
    </lineage>
</organism>
<evidence type="ECO:0000256" key="1">
    <source>
        <dbReference type="SAM" id="Phobius"/>
    </source>
</evidence>
<keyword evidence="1" id="KW-0812">Transmembrane</keyword>
<accession>A0A382S1P0</accession>
<keyword evidence="1" id="KW-0472">Membrane</keyword>
<gene>
    <name evidence="2" type="ORF">METZ01_LOCUS355991</name>
</gene>
<protein>
    <submittedName>
        <fullName evidence="2">Uncharacterized protein</fullName>
    </submittedName>
</protein>
<reference evidence="2" key="1">
    <citation type="submission" date="2018-05" db="EMBL/GenBank/DDBJ databases">
        <authorList>
            <person name="Lanie J.A."/>
            <person name="Ng W.-L."/>
            <person name="Kazmierczak K.M."/>
            <person name="Andrzejewski T.M."/>
            <person name="Davidsen T.M."/>
            <person name="Wayne K.J."/>
            <person name="Tettelin H."/>
            <person name="Glass J.I."/>
            <person name="Rusch D."/>
            <person name="Podicherti R."/>
            <person name="Tsui H.-C.T."/>
            <person name="Winkler M.E."/>
        </authorList>
    </citation>
    <scope>NUCLEOTIDE SEQUENCE</scope>
</reference>
<name>A0A382S1P0_9ZZZZ</name>
<sequence>MKFEDLAKEVQDKIMSRFANWDMDGKEAFENPEIFPEEFSQLESEEMLKILELKEISHKYSVSNYPELKSDINNVILEDIKENQARGKITMTSEEEEASMQDFLEDIKDGDIDDDGIADIKSLLEEADNNEIILDIIGFSLPIGMMMSGVQVIGKVKNNEIVLNDAPTEFIYDTGKKSIKLAVVGTMLASGSPIIVTGTVAFILYKSRKLLESMFTGVYRGATNPKVVSAIKASGGVLRQTGKVSGEIAIKSAKAAFKSA</sequence>
<proteinExistence type="predicted"/>
<evidence type="ECO:0000313" key="2">
    <source>
        <dbReference type="EMBL" id="SVD03137.1"/>
    </source>
</evidence>
<feature type="non-terminal residue" evidence="2">
    <location>
        <position position="260"/>
    </location>
</feature>
<dbReference type="AlphaFoldDB" id="A0A382S1P0"/>